<dbReference type="PANTHER" id="PTHR36444:SF2">
    <property type="entry name" value="TRANSCRIPTIONAL REGULATOR PROTEIN YOBU-RELATED"/>
    <property type="match status" value="1"/>
</dbReference>
<accession>A0A316HP21</accession>
<evidence type="ECO:0000313" key="3">
    <source>
        <dbReference type="Proteomes" id="UP000245678"/>
    </source>
</evidence>
<organism evidence="2 3">
    <name type="scientific">Mucilaginibacter oryzae</name>
    <dbReference type="NCBI Taxonomy" id="468058"/>
    <lineage>
        <taxon>Bacteria</taxon>
        <taxon>Pseudomonadati</taxon>
        <taxon>Bacteroidota</taxon>
        <taxon>Sphingobacteriia</taxon>
        <taxon>Sphingobacteriales</taxon>
        <taxon>Sphingobacteriaceae</taxon>
        <taxon>Mucilaginibacter</taxon>
    </lineage>
</organism>
<dbReference type="InterPro" id="IPR053182">
    <property type="entry name" value="YobU-like_regulator"/>
</dbReference>
<evidence type="ECO:0000259" key="1">
    <source>
        <dbReference type="SMART" id="SM00871"/>
    </source>
</evidence>
<dbReference type="SMART" id="SM00871">
    <property type="entry name" value="AraC_E_bind"/>
    <property type="match status" value="1"/>
</dbReference>
<dbReference type="AlphaFoldDB" id="A0A316HP21"/>
<feature type="domain" description="AraC effector-binding" evidence="1">
    <location>
        <begin position="1"/>
        <end position="151"/>
    </location>
</feature>
<keyword evidence="3" id="KW-1185">Reference proteome</keyword>
<dbReference type="InterPro" id="IPR011256">
    <property type="entry name" value="Reg_factor_effector_dom_sf"/>
</dbReference>
<dbReference type="Pfam" id="PF14526">
    <property type="entry name" value="Cass2"/>
    <property type="match status" value="1"/>
</dbReference>
<evidence type="ECO:0000313" key="2">
    <source>
        <dbReference type="EMBL" id="PWK79965.1"/>
    </source>
</evidence>
<dbReference type="EMBL" id="QGHA01000001">
    <property type="protein sequence ID" value="PWK79965.1"/>
    <property type="molecule type" value="Genomic_DNA"/>
</dbReference>
<name>A0A316HP21_9SPHI</name>
<comment type="caution">
    <text evidence="2">The sequence shown here is derived from an EMBL/GenBank/DDBJ whole genome shotgun (WGS) entry which is preliminary data.</text>
</comment>
<dbReference type="InterPro" id="IPR010499">
    <property type="entry name" value="AraC_E-bd"/>
</dbReference>
<dbReference type="InterPro" id="IPR029441">
    <property type="entry name" value="Cass2"/>
</dbReference>
<sequence>MDELTIKGFFLVGISVRTTNQNGQASKDIGALWNRFMSERILQQVVNRISDEIYCVYTDYESDKDGYYTTVLGCCVATKDNIPEGLICITVPPGKYNRYVAKGALPQAVSETWRRIWSDDIDRRYLADFDVYGERSKNREEAEVEIFVGVN</sequence>
<dbReference type="SUPFAM" id="SSF55136">
    <property type="entry name" value="Probable bacterial effector-binding domain"/>
    <property type="match status" value="1"/>
</dbReference>
<gene>
    <name evidence="2" type="ORF">LX99_00426</name>
</gene>
<dbReference type="Proteomes" id="UP000245678">
    <property type="component" value="Unassembled WGS sequence"/>
</dbReference>
<protein>
    <submittedName>
        <fullName evidence="2">Putative transcriptional regulator YdeE</fullName>
    </submittedName>
</protein>
<dbReference type="PANTHER" id="PTHR36444">
    <property type="entry name" value="TRANSCRIPTIONAL REGULATOR PROTEIN YOBU-RELATED"/>
    <property type="match status" value="1"/>
</dbReference>
<dbReference type="RefSeq" id="WP_109605976.1">
    <property type="nucleotide sequence ID" value="NZ_QGHA01000001.1"/>
</dbReference>
<reference evidence="2 3" key="1">
    <citation type="submission" date="2018-05" db="EMBL/GenBank/DDBJ databases">
        <title>Genomic Encyclopedia of Archaeal and Bacterial Type Strains, Phase II (KMG-II): from individual species to whole genera.</title>
        <authorList>
            <person name="Goeker M."/>
        </authorList>
    </citation>
    <scope>NUCLEOTIDE SEQUENCE [LARGE SCALE GENOMIC DNA]</scope>
    <source>
        <strain evidence="2 3">DSM 19975</strain>
    </source>
</reference>
<proteinExistence type="predicted"/>
<dbReference type="Gene3D" id="3.20.80.10">
    <property type="entry name" value="Regulatory factor, effector binding domain"/>
    <property type="match status" value="1"/>
</dbReference>